<dbReference type="SUPFAM" id="SSF46689">
    <property type="entry name" value="Homeodomain-like"/>
    <property type="match status" value="1"/>
</dbReference>
<evidence type="ECO:0000256" key="1">
    <source>
        <dbReference type="ARBA" id="ARBA00023015"/>
    </source>
</evidence>
<gene>
    <name evidence="5" type="ORF">C7Y72_15350</name>
</gene>
<dbReference type="InterPro" id="IPR018062">
    <property type="entry name" value="HTH_AraC-typ_CS"/>
</dbReference>
<dbReference type="PROSITE" id="PS00041">
    <property type="entry name" value="HTH_ARAC_FAMILY_1"/>
    <property type="match status" value="1"/>
</dbReference>
<dbReference type="InterPro" id="IPR009057">
    <property type="entry name" value="Homeodomain-like_sf"/>
</dbReference>
<dbReference type="Gene3D" id="1.10.10.60">
    <property type="entry name" value="Homeodomain-like"/>
    <property type="match status" value="2"/>
</dbReference>
<proteinExistence type="predicted"/>
<dbReference type="InterPro" id="IPR018060">
    <property type="entry name" value="HTH_AraC"/>
</dbReference>
<feature type="domain" description="HTH araC/xylS-type" evidence="4">
    <location>
        <begin position="15"/>
        <end position="113"/>
    </location>
</feature>
<comment type="caution">
    <text evidence="5">The sequence shown here is derived from an EMBL/GenBank/DDBJ whole genome shotgun (WGS) entry which is preliminary data.</text>
</comment>
<dbReference type="GO" id="GO:0003700">
    <property type="term" value="F:DNA-binding transcription factor activity"/>
    <property type="evidence" value="ECO:0007669"/>
    <property type="project" value="InterPro"/>
</dbReference>
<keyword evidence="3" id="KW-0804">Transcription</keyword>
<dbReference type="PRINTS" id="PR00032">
    <property type="entry name" value="HTHARAC"/>
</dbReference>
<dbReference type="EMBL" id="PYYB01000002">
    <property type="protein sequence ID" value="PTL56343.1"/>
    <property type="molecule type" value="Genomic_DNA"/>
</dbReference>
<dbReference type="OrthoDB" id="241790at2"/>
<evidence type="ECO:0000313" key="6">
    <source>
        <dbReference type="Proteomes" id="UP000240739"/>
    </source>
</evidence>
<keyword evidence="1" id="KW-0805">Transcription regulation</keyword>
<keyword evidence="2" id="KW-0238">DNA-binding</keyword>
<dbReference type="AlphaFoldDB" id="A0A2T4UEX6"/>
<organism evidence="5 6">
    <name type="scientific">Paraconexibacter algicola</name>
    <dbReference type="NCBI Taxonomy" id="2133960"/>
    <lineage>
        <taxon>Bacteria</taxon>
        <taxon>Bacillati</taxon>
        <taxon>Actinomycetota</taxon>
        <taxon>Thermoleophilia</taxon>
        <taxon>Solirubrobacterales</taxon>
        <taxon>Paraconexibacteraceae</taxon>
        <taxon>Paraconexibacter</taxon>
    </lineage>
</organism>
<accession>A0A2T4UEX6</accession>
<dbReference type="Proteomes" id="UP000240739">
    <property type="component" value="Unassembled WGS sequence"/>
</dbReference>
<dbReference type="PANTHER" id="PTHR43280">
    <property type="entry name" value="ARAC-FAMILY TRANSCRIPTIONAL REGULATOR"/>
    <property type="match status" value="1"/>
</dbReference>
<dbReference type="PROSITE" id="PS01124">
    <property type="entry name" value="HTH_ARAC_FAMILY_2"/>
    <property type="match status" value="1"/>
</dbReference>
<evidence type="ECO:0000256" key="3">
    <source>
        <dbReference type="ARBA" id="ARBA00023163"/>
    </source>
</evidence>
<evidence type="ECO:0000259" key="4">
    <source>
        <dbReference type="PROSITE" id="PS01124"/>
    </source>
</evidence>
<dbReference type="RefSeq" id="WP_107570062.1">
    <property type="nucleotide sequence ID" value="NZ_PYYB01000002.1"/>
</dbReference>
<dbReference type="SMART" id="SM00342">
    <property type="entry name" value="HTH_ARAC"/>
    <property type="match status" value="1"/>
</dbReference>
<protein>
    <submittedName>
        <fullName evidence="5">AraC family transcriptional regulator</fullName>
    </submittedName>
</protein>
<evidence type="ECO:0000256" key="2">
    <source>
        <dbReference type="ARBA" id="ARBA00023125"/>
    </source>
</evidence>
<dbReference type="PANTHER" id="PTHR43280:SF11">
    <property type="entry name" value="RCS-SPECIFIC HTH-TYPE TRANSCRIPTIONAL ACTIVATOR RCLR"/>
    <property type="match status" value="1"/>
</dbReference>
<keyword evidence="6" id="KW-1185">Reference proteome</keyword>
<name>A0A2T4UEX6_9ACTN</name>
<reference evidence="5 6" key="1">
    <citation type="submission" date="2018-03" db="EMBL/GenBank/DDBJ databases">
        <title>Aquarubrobacter algicola gen. nov., sp. nov., a novel actinobacterium isolated from shallow eutrophic lake during the end of cyanobacterial harmful algal blooms.</title>
        <authorList>
            <person name="Chun S.J."/>
        </authorList>
    </citation>
    <scope>NUCLEOTIDE SEQUENCE [LARGE SCALE GENOMIC DNA]</scope>
    <source>
        <strain evidence="5 6">Seoho-28</strain>
    </source>
</reference>
<dbReference type="Pfam" id="PF12833">
    <property type="entry name" value="HTH_18"/>
    <property type="match status" value="1"/>
</dbReference>
<sequence>MQRPATVRHRTSLFDEACAIVEAEFGEDLALDDIARRVASSRRQLQRAYAEIGDTTFRDHLTAVRMRRAAEMLEGRTLTVREISHRVGYRQPAQFAKAFRRHHGLAPSDYRARARFGPAPVAPAATDAPVALVPPFTARAA</sequence>
<dbReference type="GO" id="GO:0043565">
    <property type="term" value="F:sequence-specific DNA binding"/>
    <property type="evidence" value="ECO:0007669"/>
    <property type="project" value="InterPro"/>
</dbReference>
<evidence type="ECO:0000313" key="5">
    <source>
        <dbReference type="EMBL" id="PTL56343.1"/>
    </source>
</evidence>
<dbReference type="InterPro" id="IPR020449">
    <property type="entry name" value="Tscrpt_reg_AraC-type_HTH"/>
</dbReference>